<dbReference type="PROSITE" id="PS51716">
    <property type="entry name" value="G_IRG"/>
    <property type="match status" value="1"/>
</dbReference>
<dbReference type="Pfam" id="PF05049">
    <property type="entry name" value="IIGP"/>
    <property type="match status" value="1"/>
</dbReference>
<dbReference type="STRING" id="139825.A0A401H6K2"/>
<proteinExistence type="inferred from homology"/>
<dbReference type="InParanoid" id="A0A401H6K2"/>
<dbReference type="InterPro" id="IPR027417">
    <property type="entry name" value="P-loop_NTPase"/>
</dbReference>
<organism evidence="7 8">
    <name type="scientific">Sparassis crispa</name>
    <dbReference type="NCBI Taxonomy" id="139825"/>
    <lineage>
        <taxon>Eukaryota</taxon>
        <taxon>Fungi</taxon>
        <taxon>Dikarya</taxon>
        <taxon>Basidiomycota</taxon>
        <taxon>Agaricomycotina</taxon>
        <taxon>Agaricomycetes</taxon>
        <taxon>Polyporales</taxon>
        <taxon>Sparassidaceae</taxon>
        <taxon>Sparassis</taxon>
    </lineage>
</organism>
<keyword evidence="3" id="KW-0378">Hydrolase</keyword>
<keyword evidence="2" id="KW-0547">Nucleotide-binding</keyword>
<dbReference type="InterPro" id="IPR007743">
    <property type="entry name" value="Immunity-related_GTPase-like"/>
</dbReference>
<dbReference type="InterPro" id="IPR030385">
    <property type="entry name" value="G_IRG_dom"/>
</dbReference>
<feature type="region of interest" description="Disordered" evidence="5">
    <location>
        <begin position="32"/>
        <end position="144"/>
    </location>
</feature>
<dbReference type="SUPFAM" id="SSF57997">
    <property type="entry name" value="Tropomyosin"/>
    <property type="match status" value="1"/>
</dbReference>
<dbReference type="GeneID" id="38786926"/>
<dbReference type="OrthoDB" id="422720at2759"/>
<sequence length="574" mass="64747">MCTLQSTELVSSTIDSEALKPNPVLEALEERIRKSEDEKRVSKREKKIRKKAERKIKAAIRAEEATKATEAERDREDEGTKLLGVIPKEETRSAEKPVHTQEARKAEEATAAEETDKADETRKDEEMNQMEEAFRTPIAEPEEQLDAEQVRWAAQETRILDMEKRMAKWERIWAEQEKTSVSKDKRLADVERILADKGTALADMKTRLAEVERKLASYDGTFAGTADETLRDGQAQVDNLEETGASCPPRMADEGRDIQDQTASEAKNDAPCVQIDTTLSQVTHEDAKQQGRASIQPVAWPTSQQISTAKTKTQYTEGAFHIAVAGSSGSGKSSLINAFRGLSNRDNRAAPTGFVETTRVIGRYEDPDPKRPLVWYDMPSIGTLEVPDSQHFNEEGLFVFDCVVVLFDHRLTEQDVALLRYCAHFQIPSYIVRSKSDAQIGAIEREMRVANADDEGEEEDGLEAVHVSRIGEYEEARGRYMRETNESVHRTLAQAGLPVQTVYFVARDTLRKVIKESLRKHSGNPLQNILRTNSDTPANVGKPSRDNRLEEKVLHERHLLEDMIQTGYGRRQKK</sequence>
<dbReference type="GO" id="GO:0005525">
    <property type="term" value="F:GTP binding"/>
    <property type="evidence" value="ECO:0007669"/>
    <property type="project" value="UniProtKB-KW"/>
</dbReference>
<name>A0A401H6K2_9APHY</name>
<dbReference type="AlphaFoldDB" id="A0A401H6K2"/>
<keyword evidence="4" id="KW-0342">GTP-binding</keyword>
<protein>
    <recommendedName>
        <fullName evidence="6">IRG-type G domain-containing protein</fullName>
    </recommendedName>
</protein>
<feature type="region of interest" description="Disordered" evidence="5">
    <location>
        <begin position="524"/>
        <end position="547"/>
    </location>
</feature>
<feature type="domain" description="IRG-type G" evidence="6">
    <location>
        <begin position="318"/>
        <end position="513"/>
    </location>
</feature>
<dbReference type="SUPFAM" id="SSF52540">
    <property type="entry name" value="P-loop containing nucleoside triphosphate hydrolases"/>
    <property type="match status" value="1"/>
</dbReference>
<keyword evidence="8" id="KW-1185">Reference proteome</keyword>
<evidence type="ECO:0000256" key="5">
    <source>
        <dbReference type="SAM" id="MobiDB-lite"/>
    </source>
</evidence>
<evidence type="ECO:0000313" key="8">
    <source>
        <dbReference type="Proteomes" id="UP000287166"/>
    </source>
</evidence>
<dbReference type="GO" id="GO:0016020">
    <property type="term" value="C:membrane"/>
    <property type="evidence" value="ECO:0007669"/>
    <property type="project" value="InterPro"/>
</dbReference>
<evidence type="ECO:0000256" key="1">
    <source>
        <dbReference type="ARBA" id="ARBA00005429"/>
    </source>
</evidence>
<evidence type="ECO:0000259" key="6">
    <source>
        <dbReference type="PROSITE" id="PS51716"/>
    </source>
</evidence>
<dbReference type="PANTHER" id="PTHR32341:SF10">
    <property type="entry name" value="INTERFERON-INDUCIBLE GTPASE 5"/>
    <property type="match status" value="1"/>
</dbReference>
<evidence type="ECO:0000256" key="3">
    <source>
        <dbReference type="ARBA" id="ARBA00022801"/>
    </source>
</evidence>
<comment type="caution">
    <text evidence="7">The sequence shown here is derived from an EMBL/GenBank/DDBJ whole genome shotgun (WGS) entry which is preliminary data.</text>
</comment>
<feature type="compositionally biased region" description="Basic residues" evidence="5">
    <location>
        <begin position="41"/>
        <end position="58"/>
    </location>
</feature>
<feature type="compositionally biased region" description="Basic and acidic residues" evidence="5">
    <location>
        <begin position="87"/>
        <end position="126"/>
    </location>
</feature>
<dbReference type="PANTHER" id="PTHR32341">
    <property type="entry name" value="INTERFERON-INDUCIBLE GTPASE"/>
    <property type="match status" value="1"/>
</dbReference>
<feature type="compositionally biased region" description="Polar residues" evidence="5">
    <location>
        <begin position="524"/>
        <end position="537"/>
    </location>
</feature>
<evidence type="ECO:0000256" key="2">
    <source>
        <dbReference type="ARBA" id="ARBA00022741"/>
    </source>
</evidence>
<comment type="similarity">
    <text evidence="1">Belongs to the TRAFAC class dynamin-like GTPase superfamily. IRG family.</text>
</comment>
<dbReference type="RefSeq" id="XP_027620922.1">
    <property type="nucleotide sequence ID" value="XM_027765121.1"/>
</dbReference>
<dbReference type="Proteomes" id="UP000287166">
    <property type="component" value="Unassembled WGS sequence"/>
</dbReference>
<gene>
    <name evidence="7" type="ORF">SCP_1800310</name>
</gene>
<accession>A0A401H6K2</accession>
<dbReference type="GO" id="GO:0016787">
    <property type="term" value="F:hydrolase activity"/>
    <property type="evidence" value="ECO:0007669"/>
    <property type="project" value="UniProtKB-KW"/>
</dbReference>
<feature type="compositionally biased region" description="Basic and acidic residues" evidence="5">
    <location>
        <begin position="60"/>
        <end position="80"/>
    </location>
</feature>
<evidence type="ECO:0000256" key="4">
    <source>
        <dbReference type="ARBA" id="ARBA00023134"/>
    </source>
</evidence>
<reference evidence="7 8" key="1">
    <citation type="journal article" date="2018" name="Sci. Rep.">
        <title>Genome sequence of the cauliflower mushroom Sparassis crispa (Hanabiratake) and its association with beneficial usage.</title>
        <authorList>
            <person name="Kiyama R."/>
            <person name="Furutani Y."/>
            <person name="Kawaguchi K."/>
            <person name="Nakanishi T."/>
        </authorList>
    </citation>
    <scope>NUCLEOTIDE SEQUENCE [LARGE SCALE GENOMIC DNA]</scope>
</reference>
<dbReference type="Gene3D" id="3.40.50.300">
    <property type="entry name" value="P-loop containing nucleotide triphosphate hydrolases"/>
    <property type="match status" value="1"/>
</dbReference>
<dbReference type="InterPro" id="IPR051515">
    <property type="entry name" value="IRG"/>
</dbReference>
<evidence type="ECO:0000313" key="7">
    <source>
        <dbReference type="EMBL" id="GBE90009.1"/>
    </source>
</evidence>
<dbReference type="EMBL" id="BFAD01000018">
    <property type="protein sequence ID" value="GBE90009.1"/>
    <property type="molecule type" value="Genomic_DNA"/>
</dbReference>